<organism evidence="1 2">
    <name type="scientific">Candidatus Coproplasma avicola</name>
    <dbReference type="NCBI Taxonomy" id="2840744"/>
    <lineage>
        <taxon>Bacteria</taxon>
        <taxon>Bacillati</taxon>
        <taxon>Bacillota</taxon>
        <taxon>Clostridia</taxon>
        <taxon>Eubacteriales</taxon>
        <taxon>Candidatus Coproplasma</taxon>
    </lineage>
</organism>
<dbReference type="Proteomes" id="UP000823913">
    <property type="component" value="Unassembled WGS sequence"/>
</dbReference>
<sequence>MNSEILADSLFADREEMTEGEKQLFMSDFKRVCADYFECDGKPELNLTKTDDGYSVCIIFAARRIKHFRRV</sequence>
<dbReference type="AlphaFoldDB" id="A0A9D1E7C1"/>
<dbReference type="EMBL" id="DVHK01000133">
    <property type="protein sequence ID" value="HIR67676.1"/>
    <property type="molecule type" value="Genomic_DNA"/>
</dbReference>
<reference evidence="1" key="2">
    <citation type="journal article" date="2021" name="PeerJ">
        <title>Extensive microbial diversity within the chicken gut microbiome revealed by metagenomics and culture.</title>
        <authorList>
            <person name="Gilroy R."/>
            <person name="Ravi A."/>
            <person name="Getino M."/>
            <person name="Pursley I."/>
            <person name="Horton D.L."/>
            <person name="Alikhan N.F."/>
            <person name="Baker D."/>
            <person name="Gharbi K."/>
            <person name="Hall N."/>
            <person name="Watson M."/>
            <person name="Adriaenssens E.M."/>
            <person name="Foster-Nyarko E."/>
            <person name="Jarju S."/>
            <person name="Secka A."/>
            <person name="Antonio M."/>
            <person name="Oren A."/>
            <person name="Chaudhuri R.R."/>
            <person name="La Ragione R."/>
            <person name="Hildebrand F."/>
            <person name="Pallen M.J."/>
        </authorList>
    </citation>
    <scope>NUCLEOTIDE SEQUENCE</scope>
    <source>
        <strain evidence="1">ChiW16-3235</strain>
    </source>
</reference>
<gene>
    <name evidence="1" type="ORF">IAB94_06495</name>
</gene>
<comment type="caution">
    <text evidence="1">The sequence shown here is derived from an EMBL/GenBank/DDBJ whole genome shotgun (WGS) entry which is preliminary data.</text>
</comment>
<protein>
    <submittedName>
        <fullName evidence="1">Uncharacterized protein</fullName>
    </submittedName>
</protein>
<proteinExistence type="predicted"/>
<evidence type="ECO:0000313" key="1">
    <source>
        <dbReference type="EMBL" id="HIR67676.1"/>
    </source>
</evidence>
<name>A0A9D1E7C1_9FIRM</name>
<accession>A0A9D1E7C1</accession>
<evidence type="ECO:0000313" key="2">
    <source>
        <dbReference type="Proteomes" id="UP000823913"/>
    </source>
</evidence>
<reference evidence="1" key="1">
    <citation type="submission" date="2020-10" db="EMBL/GenBank/DDBJ databases">
        <authorList>
            <person name="Gilroy R."/>
        </authorList>
    </citation>
    <scope>NUCLEOTIDE SEQUENCE</scope>
    <source>
        <strain evidence="1">ChiW16-3235</strain>
    </source>
</reference>